<dbReference type="GO" id="GO:0051537">
    <property type="term" value="F:2 iron, 2 sulfur cluster binding"/>
    <property type="evidence" value="ECO:0007669"/>
    <property type="project" value="UniProtKB-KW"/>
</dbReference>
<evidence type="ECO:0000256" key="3">
    <source>
        <dbReference type="ARBA" id="ARBA00022714"/>
    </source>
</evidence>
<keyword evidence="3" id="KW-0001">2Fe-2S</keyword>
<dbReference type="GO" id="GO:0046872">
    <property type="term" value="F:metal ion binding"/>
    <property type="evidence" value="ECO:0007669"/>
    <property type="project" value="UniProtKB-KW"/>
</dbReference>
<name>A0A066TRA1_9PSEU</name>
<evidence type="ECO:0000256" key="4">
    <source>
        <dbReference type="ARBA" id="ARBA00022723"/>
    </source>
</evidence>
<dbReference type="InterPro" id="IPR017941">
    <property type="entry name" value="Rieske_2Fe-2S"/>
</dbReference>
<dbReference type="OrthoDB" id="25106at2"/>
<reference evidence="11 12" key="1">
    <citation type="submission" date="2014-05" db="EMBL/GenBank/DDBJ databases">
        <title>Draft genome sequence of Amycolatopsis rifamycinica DSM 46095.</title>
        <authorList>
            <person name="Lal R."/>
            <person name="Saxena A."/>
            <person name="Kumari R."/>
            <person name="Mukherjee U."/>
            <person name="Singh P."/>
            <person name="Sangwan N."/>
            <person name="Mahato N.K."/>
        </authorList>
    </citation>
    <scope>NUCLEOTIDE SEQUENCE [LARGE SCALE GENOMIC DNA]</scope>
    <source>
        <strain evidence="11 12">DSM 46095</strain>
    </source>
</reference>
<dbReference type="InterPro" id="IPR006311">
    <property type="entry name" value="TAT_signal"/>
</dbReference>
<dbReference type="PROSITE" id="PS51296">
    <property type="entry name" value="RIESKE"/>
    <property type="match status" value="1"/>
</dbReference>
<evidence type="ECO:0000256" key="6">
    <source>
        <dbReference type="ARBA" id="ARBA00023014"/>
    </source>
</evidence>
<protein>
    <recommendedName>
        <fullName evidence="2">Cytochrome bc1 complex Rieske iron-sulfur subunit</fullName>
    </recommendedName>
    <alternativeName>
        <fullName evidence="8">Cytochrome bc1 reductase complex subunit QcrA</fullName>
    </alternativeName>
</protein>
<evidence type="ECO:0000256" key="8">
    <source>
        <dbReference type="ARBA" id="ARBA00029586"/>
    </source>
</evidence>
<keyword evidence="6" id="KW-0411">Iron-sulfur</keyword>
<evidence type="ECO:0000256" key="2">
    <source>
        <dbReference type="ARBA" id="ARBA00015816"/>
    </source>
</evidence>
<dbReference type="SUPFAM" id="SSF50022">
    <property type="entry name" value="ISP domain"/>
    <property type="match status" value="1"/>
</dbReference>
<comment type="caution">
    <text evidence="11">The sequence shown here is derived from an EMBL/GenBank/DDBJ whole genome shotgun (WGS) entry which is preliminary data.</text>
</comment>
<dbReference type="PRINTS" id="PR00162">
    <property type="entry name" value="RIESKE"/>
</dbReference>
<keyword evidence="5" id="KW-0408">Iron</keyword>
<organism evidence="11 12">
    <name type="scientific">Amycolatopsis rifamycinica</name>
    <dbReference type="NCBI Taxonomy" id="287986"/>
    <lineage>
        <taxon>Bacteria</taxon>
        <taxon>Bacillati</taxon>
        <taxon>Actinomycetota</taxon>
        <taxon>Actinomycetes</taxon>
        <taxon>Pseudonocardiales</taxon>
        <taxon>Pseudonocardiaceae</taxon>
        <taxon>Amycolatopsis</taxon>
    </lineage>
</organism>
<dbReference type="InterPro" id="IPR005805">
    <property type="entry name" value="Rieske_Fe-S_prot_C"/>
</dbReference>
<dbReference type="PROSITE" id="PS51318">
    <property type="entry name" value="TAT"/>
    <property type="match status" value="1"/>
</dbReference>
<dbReference type="CDD" id="cd03467">
    <property type="entry name" value="Rieske"/>
    <property type="match status" value="1"/>
</dbReference>
<keyword evidence="7" id="KW-1015">Disulfide bond</keyword>
<accession>A0A066TRA1</accession>
<dbReference type="STRING" id="287986.DV20_43160"/>
<dbReference type="eggNOG" id="COG2146">
    <property type="taxonomic scope" value="Bacteria"/>
</dbReference>
<dbReference type="GO" id="GO:0016705">
    <property type="term" value="F:oxidoreductase activity, acting on paired donors, with incorporation or reduction of molecular oxygen"/>
    <property type="evidence" value="ECO:0007669"/>
    <property type="project" value="UniProtKB-ARBA"/>
</dbReference>
<evidence type="ECO:0000256" key="1">
    <source>
        <dbReference type="ARBA" id="ARBA00002494"/>
    </source>
</evidence>
<dbReference type="EMBL" id="JMQI01000085">
    <property type="protein sequence ID" value="KDN16047.1"/>
    <property type="molecule type" value="Genomic_DNA"/>
</dbReference>
<evidence type="ECO:0000256" key="5">
    <source>
        <dbReference type="ARBA" id="ARBA00023004"/>
    </source>
</evidence>
<evidence type="ECO:0000256" key="7">
    <source>
        <dbReference type="ARBA" id="ARBA00023157"/>
    </source>
</evidence>
<gene>
    <name evidence="11" type="ORF">DV20_43160</name>
</gene>
<proteinExistence type="predicted"/>
<keyword evidence="12" id="KW-1185">Reference proteome</keyword>
<comment type="cofactor">
    <cofactor evidence="9">
        <name>[2Fe-2S] cluster</name>
        <dbReference type="ChEBI" id="CHEBI:190135"/>
    </cofactor>
</comment>
<dbReference type="InterPro" id="IPR036922">
    <property type="entry name" value="Rieske_2Fe-2S_sf"/>
</dbReference>
<feature type="domain" description="Rieske" evidence="10">
    <location>
        <begin position="50"/>
        <end position="144"/>
    </location>
</feature>
<dbReference type="AlphaFoldDB" id="A0A066TRA1"/>
<dbReference type="RefSeq" id="WP_043789656.1">
    <property type="nucleotide sequence ID" value="NZ_JMQI01000085.1"/>
</dbReference>
<comment type="function">
    <text evidence="1">Iron-sulfur subunit of the cytochrome bc1 complex, an essential component of the respiratory electron transport chain required for ATP synthesis. The bc1 complex catalyzes the oxidation of menaquinol and the reduction of cytochrome c in the respiratory chain. The bc1 complex operates through a Q-cycle mechanism that couples electron transfer to generation of the proton gradient that drives ATP synthesis.</text>
</comment>
<evidence type="ECO:0000256" key="9">
    <source>
        <dbReference type="ARBA" id="ARBA00034078"/>
    </source>
</evidence>
<dbReference type="Proteomes" id="UP000027345">
    <property type="component" value="Unassembled WGS sequence"/>
</dbReference>
<dbReference type="InterPro" id="IPR014349">
    <property type="entry name" value="Rieske_Fe-S_prot"/>
</dbReference>
<evidence type="ECO:0000313" key="12">
    <source>
        <dbReference type="Proteomes" id="UP000027345"/>
    </source>
</evidence>
<dbReference type="GO" id="GO:0004497">
    <property type="term" value="F:monooxygenase activity"/>
    <property type="evidence" value="ECO:0007669"/>
    <property type="project" value="UniProtKB-ARBA"/>
</dbReference>
<keyword evidence="4" id="KW-0479">Metal-binding</keyword>
<dbReference type="Gene3D" id="2.102.10.10">
    <property type="entry name" value="Rieske [2Fe-2S] iron-sulphur domain"/>
    <property type="match status" value="1"/>
</dbReference>
<dbReference type="Pfam" id="PF00355">
    <property type="entry name" value="Rieske"/>
    <property type="match status" value="1"/>
</dbReference>
<evidence type="ECO:0000313" key="11">
    <source>
        <dbReference type="EMBL" id="KDN16047.1"/>
    </source>
</evidence>
<dbReference type="PANTHER" id="PTHR10134">
    <property type="entry name" value="CYTOCHROME B-C1 COMPLEX SUBUNIT RIESKE, MITOCHONDRIAL"/>
    <property type="match status" value="1"/>
</dbReference>
<evidence type="ECO:0000259" key="10">
    <source>
        <dbReference type="PROSITE" id="PS51296"/>
    </source>
</evidence>
<dbReference type="GO" id="GO:0016020">
    <property type="term" value="C:membrane"/>
    <property type="evidence" value="ECO:0007669"/>
    <property type="project" value="InterPro"/>
</dbReference>
<sequence length="145" mass="14102">MTAELHSRRTVLSTGAAVAGAAVGAVALTACSSEPNGKSGTAQAPIAAGTPLVSLAEVPVGQAKAAKAPDGSDVIVARTSESACAAFSAVCTHQGCTVTPKGADLVCPCHGSVFNALTGEVKQGPANKPLPSVPVKVENGKVVTG</sequence>